<dbReference type="GO" id="GO:0015035">
    <property type="term" value="F:protein-disulfide reductase activity"/>
    <property type="evidence" value="ECO:0007669"/>
    <property type="project" value="InterPro"/>
</dbReference>
<dbReference type="PANTHER" id="PTHR45663:SF11">
    <property type="entry name" value="GEO12009P1"/>
    <property type="match status" value="1"/>
</dbReference>
<keyword evidence="3" id="KW-1015">Disulfide bond</keyword>
<dbReference type="EMBL" id="LBMM01020467">
    <property type="protein sequence ID" value="KMQ83281.1"/>
    <property type="molecule type" value="Genomic_DNA"/>
</dbReference>
<keyword evidence="4" id="KW-0676">Redox-active center</keyword>
<dbReference type="InterPro" id="IPR005746">
    <property type="entry name" value="Thioredoxin"/>
</dbReference>
<dbReference type="CDD" id="cd02956">
    <property type="entry name" value="ybbN"/>
    <property type="match status" value="1"/>
</dbReference>
<accession>A0A0J7JZG0</accession>
<dbReference type="PANTHER" id="PTHR45663">
    <property type="entry name" value="GEO12009P1"/>
    <property type="match status" value="1"/>
</dbReference>
<dbReference type="Proteomes" id="UP000036403">
    <property type="component" value="Unassembled WGS sequence"/>
</dbReference>
<reference evidence="6 7" key="1">
    <citation type="submission" date="2015-04" db="EMBL/GenBank/DDBJ databases">
        <title>Lasius niger genome sequencing.</title>
        <authorList>
            <person name="Konorov E.A."/>
            <person name="Nikitin M.A."/>
            <person name="Kirill M.V."/>
            <person name="Chang P."/>
        </authorList>
    </citation>
    <scope>NUCLEOTIDE SEQUENCE [LARGE SCALE GENOMIC DNA]</scope>
    <source>
        <tissue evidence="6">Whole</tissue>
    </source>
</reference>
<evidence type="ECO:0000313" key="7">
    <source>
        <dbReference type="Proteomes" id="UP000036403"/>
    </source>
</evidence>
<dbReference type="InterPro" id="IPR036249">
    <property type="entry name" value="Thioredoxin-like_sf"/>
</dbReference>
<dbReference type="Gene3D" id="3.40.30.10">
    <property type="entry name" value="Glutaredoxin"/>
    <property type="match status" value="1"/>
</dbReference>
<evidence type="ECO:0000313" key="6">
    <source>
        <dbReference type="EMBL" id="KMQ83281.1"/>
    </source>
</evidence>
<evidence type="ECO:0000256" key="3">
    <source>
        <dbReference type="ARBA" id="ARBA00023157"/>
    </source>
</evidence>
<dbReference type="InterPro" id="IPR013766">
    <property type="entry name" value="Thioredoxin_domain"/>
</dbReference>
<dbReference type="NCBIfam" id="TIGR01068">
    <property type="entry name" value="thioredoxin"/>
    <property type="match status" value="1"/>
</dbReference>
<dbReference type="Pfam" id="PF00085">
    <property type="entry name" value="Thioredoxin"/>
    <property type="match status" value="1"/>
</dbReference>
<gene>
    <name evidence="6" type="ORF">RF55_20459</name>
</gene>
<dbReference type="GO" id="GO:0005737">
    <property type="term" value="C:cytoplasm"/>
    <property type="evidence" value="ECO:0007669"/>
    <property type="project" value="TreeGrafter"/>
</dbReference>
<dbReference type="AlphaFoldDB" id="A0A0J7JZG0"/>
<feature type="domain" description="Thioredoxin" evidence="5">
    <location>
        <begin position="13"/>
        <end position="129"/>
    </location>
</feature>
<keyword evidence="2" id="KW-0249">Electron transport</keyword>
<sequence>MPFSSRFQEPSPAMNTDPIQAIVFDANQANFEVEVLQASLTIPILVDFWAAWCGPCKTLGPMLEKLAEAYRGSFRLAKVDVDQNRELAAMFNIRSVPTVVLVKDGQWLDGFSGALPENELRAFLDKHVEPRTTADEAAPVAMVSPVE</sequence>
<comment type="caution">
    <text evidence="6">The sequence shown here is derived from an EMBL/GenBank/DDBJ whole genome shotgun (WGS) entry which is preliminary data.</text>
</comment>
<keyword evidence="7" id="KW-1185">Reference proteome</keyword>
<dbReference type="SUPFAM" id="SSF52833">
    <property type="entry name" value="Thioredoxin-like"/>
    <property type="match status" value="1"/>
</dbReference>
<proteinExistence type="predicted"/>
<dbReference type="OrthoDB" id="19690at2759"/>
<evidence type="ECO:0000256" key="4">
    <source>
        <dbReference type="ARBA" id="ARBA00023284"/>
    </source>
</evidence>
<evidence type="ECO:0000256" key="2">
    <source>
        <dbReference type="ARBA" id="ARBA00022982"/>
    </source>
</evidence>
<dbReference type="PRINTS" id="PR00421">
    <property type="entry name" value="THIOREDOXIN"/>
</dbReference>
<feature type="non-terminal residue" evidence="6">
    <location>
        <position position="147"/>
    </location>
</feature>
<organism evidence="6 7">
    <name type="scientific">Lasius niger</name>
    <name type="common">Black garden ant</name>
    <dbReference type="NCBI Taxonomy" id="67767"/>
    <lineage>
        <taxon>Eukaryota</taxon>
        <taxon>Metazoa</taxon>
        <taxon>Ecdysozoa</taxon>
        <taxon>Arthropoda</taxon>
        <taxon>Hexapoda</taxon>
        <taxon>Insecta</taxon>
        <taxon>Pterygota</taxon>
        <taxon>Neoptera</taxon>
        <taxon>Endopterygota</taxon>
        <taxon>Hymenoptera</taxon>
        <taxon>Apocrita</taxon>
        <taxon>Aculeata</taxon>
        <taxon>Formicoidea</taxon>
        <taxon>Formicidae</taxon>
        <taxon>Formicinae</taxon>
        <taxon>Lasius</taxon>
        <taxon>Lasius</taxon>
    </lineage>
</organism>
<dbReference type="PaxDb" id="67767-A0A0J7JZG0"/>
<protein>
    <submittedName>
        <fullName evidence="6">Thioredoxin</fullName>
    </submittedName>
</protein>
<evidence type="ECO:0000259" key="5">
    <source>
        <dbReference type="PROSITE" id="PS51352"/>
    </source>
</evidence>
<dbReference type="PROSITE" id="PS00194">
    <property type="entry name" value="THIOREDOXIN_1"/>
    <property type="match status" value="1"/>
</dbReference>
<dbReference type="STRING" id="67767.A0A0J7JZG0"/>
<dbReference type="FunFam" id="3.40.30.10:FF:000001">
    <property type="entry name" value="Thioredoxin"/>
    <property type="match status" value="1"/>
</dbReference>
<dbReference type="InterPro" id="IPR017937">
    <property type="entry name" value="Thioredoxin_CS"/>
</dbReference>
<name>A0A0J7JZG0_LASNI</name>
<keyword evidence="1" id="KW-0813">Transport</keyword>
<dbReference type="PROSITE" id="PS51352">
    <property type="entry name" value="THIOREDOXIN_2"/>
    <property type="match status" value="1"/>
</dbReference>
<evidence type="ECO:0000256" key="1">
    <source>
        <dbReference type="ARBA" id="ARBA00022448"/>
    </source>
</evidence>